<organism evidence="1 2">
    <name type="scientific">Enterobacter huaxiensis</name>
    <dbReference type="NCBI Taxonomy" id="2494702"/>
    <lineage>
        <taxon>Bacteria</taxon>
        <taxon>Pseudomonadati</taxon>
        <taxon>Pseudomonadota</taxon>
        <taxon>Gammaproteobacteria</taxon>
        <taxon>Enterobacterales</taxon>
        <taxon>Enterobacteriaceae</taxon>
        <taxon>Enterobacter</taxon>
    </lineage>
</organism>
<evidence type="ECO:0000313" key="1">
    <source>
        <dbReference type="EMBL" id="RSK65322.1"/>
    </source>
</evidence>
<dbReference type="EMBL" id="RWHU01000007">
    <property type="protein sequence ID" value="RSK65322.1"/>
    <property type="molecule type" value="Genomic_DNA"/>
</dbReference>
<reference evidence="1 2" key="1">
    <citation type="submission" date="2018-12" db="EMBL/GenBank/DDBJ databases">
        <title>The Genome Submission of two Enterobacter spp. strains.</title>
        <authorList>
            <person name="Wu W."/>
            <person name="Wei L."/>
            <person name="Feng Y."/>
            <person name="Zong Z."/>
        </authorList>
    </citation>
    <scope>NUCLEOTIDE SEQUENCE [LARGE SCALE GENOMIC DNA]</scope>
    <source>
        <strain evidence="1 2">WCHEHu045002</strain>
    </source>
</reference>
<proteinExistence type="predicted"/>
<gene>
    <name evidence="1" type="ORF">EJE24_18465</name>
</gene>
<dbReference type="AlphaFoldDB" id="A0A428LM14"/>
<sequence length="60" mass="6959">MKPSKKAVNRVRHHTFCRTQRMLRIYCSKNNQNFLVRQTGSTVNLGTRKPGGEYGALHDR</sequence>
<protein>
    <submittedName>
        <fullName evidence="1">Uncharacterized protein</fullName>
    </submittedName>
</protein>
<comment type="caution">
    <text evidence="1">The sequence shown here is derived from an EMBL/GenBank/DDBJ whole genome shotgun (WGS) entry which is preliminary data.</text>
</comment>
<accession>A0A428LM14</accession>
<dbReference type="Proteomes" id="UP000276389">
    <property type="component" value="Unassembled WGS sequence"/>
</dbReference>
<name>A0A428LM14_9ENTR</name>
<evidence type="ECO:0000313" key="2">
    <source>
        <dbReference type="Proteomes" id="UP000276389"/>
    </source>
</evidence>